<evidence type="ECO:0000313" key="4">
    <source>
        <dbReference type="Proteomes" id="UP000620046"/>
    </source>
</evidence>
<dbReference type="Gene3D" id="2.60.120.10">
    <property type="entry name" value="Jelly Rolls"/>
    <property type="match status" value="1"/>
</dbReference>
<dbReference type="RefSeq" id="WP_229720610.1">
    <property type="nucleotide sequence ID" value="NZ_BMJA01000001.1"/>
</dbReference>
<dbReference type="SUPFAM" id="SSF51182">
    <property type="entry name" value="RmlC-like cupins"/>
    <property type="match status" value="1"/>
</dbReference>
<dbReference type="Proteomes" id="UP000620046">
    <property type="component" value="Unassembled WGS sequence"/>
</dbReference>
<dbReference type="CDD" id="cd02224">
    <property type="entry name" value="cupin_SPO2919-like"/>
    <property type="match status" value="1"/>
</dbReference>
<reference evidence="4" key="1">
    <citation type="journal article" date="2019" name="Int. J. Syst. Evol. Microbiol.">
        <title>The Global Catalogue of Microorganisms (GCM) 10K type strain sequencing project: providing services to taxonomists for standard genome sequencing and annotation.</title>
        <authorList>
            <consortium name="The Broad Institute Genomics Platform"/>
            <consortium name="The Broad Institute Genome Sequencing Center for Infectious Disease"/>
            <person name="Wu L."/>
            <person name="Ma J."/>
        </authorList>
    </citation>
    <scope>NUCLEOTIDE SEQUENCE [LARGE SCALE GENOMIC DNA]</scope>
    <source>
        <strain evidence="4">CGMCC 1.15439</strain>
    </source>
</reference>
<proteinExistence type="predicted"/>
<feature type="domain" description="Cupin type-2" evidence="2">
    <location>
        <begin position="49"/>
        <end position="119"/>
    </location>
</feature>
<dbReference type="InterPro" id="IPR014710">
    <property type="entry name" value="RmlC-like_jellyroll"/>
</dbReference>
<dbReference type="PANTHER" id="PTHR35848">
    <property type="entry name" value="OXALATE-BINDING PROTEIN"/>
    <property type="match status" value="1"/>
</dbReference>
<dbReference type="Pfam" id="PF07883">
    <property type="entry name" value="Cupin_2"/>
    <property type="match status" value="1"/>
</dbReference>
<accession>A0ABQ1FMK0</accession>
<name>A0ABQ1FMK0_9GAMM</name>
<keyword evidence="1" id="KW-0479">Metal-binding</keyword>
<comment type="caution">
    <text evidence="3">The sequence shown here is derived from an EMBL/GenBank/DDBJ whole genome shotgun (WGS) entry which is preliminary data.</text>
</comment>
<sequence length="149" mass="16372">MKQARELVKAADIAAMNAVRSVHTLNPNAIRLKKSVGDMAGLTQLGAHIITLMPGHESSEYHRHLYEEECLYVLSGQGEAQIDEQAYAIGTGDFLGFARKGPAHVIVNTGSEPLMFLVVGQRLEQDVCDYPRKGVRLYVAGDDESYVKL</sequence>
<dbReference type="EMBL" id="BMJA01000001">
    <property type="protein sequence ID" value="GGA19981.1"/>
    <property type="molecule type" value="Genomic_DNA"/>
</dbReference>
<organism evidence="3 4">
    <name type="scientific">Dyella nitratireducens</name>
    <dbReference type="NCBI Taxonomy" id="1849580"/>
    <lineage>
        <taxon>Bacteria</taxon>
        <taxon>Pseudomonadati</taxon>
        <taxon>Pseudomonadota</taxon>
        <taxon>Gammaproteobacteria</taxon>
        <taxon>Lysobacterales</taxon>
        <taxon>Rhodanobacteraceae</taxon>
        <taxon>Dyella</taxon>
    </lineage>
</organism>
<evidence type="ECO:0000313" key="3">
    <source>
        <dbReference type="EMBL" id="GGA19981.1"/>
    </source>
</evidence>
<dbReference type="InterPro" id="IPR011051">
    <property type="entry name" value="RmlC_Cupin_sf"/>
</dbReference>
<dbReference type="InterPro" id="IPR013096">
    <property type="entry name" value="Cupin_2"/>
</dbReference>
<evidence type="ECO:0000256" key="1">
    <source>
        <dbReference type="ARBA" id="ARBA00022723"/>
    </source>
</evidence>
<dbReference type="InterPro" id="IPR051610">
    <property type="entry name" value="GPI/OXD"/>
</dbReference>
<protein>
    <submittedName>
        <fullName evidence="3">Cupin</fullName>
    </submittedName>
</protein>
<keyword evidence="4" id="KW-1185">Reference proteome</keyword>
<gene>
    <name evidence="3" type="ORF">GCM10010981_05010</name>
</gene>
<evidence type="ECO:0000259" key="2">
    <source>
        <dbReference type="Pfam" id="PF07883"/>
    </source>
</evidence>